<evidence type="ECO:0000256" key="9">
    <source>
        <dbReference type="ARBA" id="ARBA00022833"/>
    </source>
</evidence>
<proteinExistence type="inferred from homology"/>
<evidence type="ECO:0000256" key="5">
    <source>
        <dbReference type="ARBA" id="ARBA00011901"/>
    </source>
</evidence>
<reference evidence="14 15" key="1">
    <citation type="submission" date="2018-06" db="EMBL/GenBank/DDBJ databases">
        <authorList>
            <consortium name="Pathogen Informatics"/>
            <person name="Doyle S."/>
        </authorList>
    </citation>
    <scope>NUCLEOTIDE SEQUENCE [LARGE SCALE GENOMIC DNA]</scope>
    <source>
        <strain evidence="14 15">NCTC10717</strain>
    </source>
</reference>
<dbReference type="InterPro" id="IPR036505">
    <property type="entry name" value="Amidase/PGRP_sf"/>
</dbReference>
<dbReference type="GO" id="GO:0071555">
    <property type="term" value="P:cell wall organization"/>
    <property type="evidence" value="ECO:0007669"/>
    <property type="project" value="UniProtKB-KW"/>
</dbReference>
<evidence type="ECO:0000256" key="11">
    <source>
        <dbReference type="ARBA" id="ARBA00039257"/>
    </source>
</evidence>
<comment type="catalytic activity">
    <reaction evidence="1">
        <text>Hydrolyzes the link between N-acetylmuramoyl residues and L-amino acid residues in certain cell-wall glycopeptides.</text>
        <dbReference type="EC" id="3.5.1.28"/>
    </reaction>
</comment>
<evidence type="ECO:0000256" key="3">
    <source>
        <dbReference type="ARBA" id="ARBA00004496"/>
    </source>
</evidence>
<evidence type="ECO:0000313" key="15">
    <source>
        <dbReference type="Proteomes" id="UP000254575"/>
    </source>
</evidence>
<evidence type="ECO:0000313" key="14">
    <source>
        <dbReference type="EMBL" id="SUO92267.1"/>
    </source>
</evidence>
<dbReference type="PANTHER" id="PTHR30417:SF4">
    <property type="entry name" value="1,6-ANHYDRO-N-ACETYLMURAMYL-L-ALANINE AMIDASE AMPD"/>
    <property type="match status" value="1"/>
</dbReference>
<dbReference type="SMART" id="SM00644">
    <property type="entry name" value="Ami_2"/>
    <property type="match status" value="1"/>
</dbReference>
<protein>
    <recommendedName>
        <fullName evidence="11">1,6-anhydro-N-acetylmuramyl-L-alanine amidase AmpD</fullName>
        <ecNumber evidence="5">3.5.1.28</ecNumber>
    </recommendedName>
    <alternativeName>
        <fullName evidence="12">N-acetylmuramoyl-L-alanine amidase</fullName>
    </alternativeName>
</protein>
<name>A0A380MJU2_9GAMM</name>
<keyword evidence="6" id="KW-0963">Cytoplasm</keyword>
<dbReference type="Proteomes" id="UP000254575">
    <property type="component" value="Unassembled WGS sequence"/>
</dbReference>
<dbReference type="NCBIfam" id="NF008758">
    <property type="entry name" value="PRK11789.1"/>
    <property type="match status" value="1"/>
</dbReference>
<evidence type="ECO:0000256" key="7">
    <source>
        <dbReference type="ARBA" id="ARBA00022723"/>
    </source>
</evidence>
<dbReference type="GO" id="GO:0008745">
    <property type="term" value="F:N-acetylmuramoyl-L-alanine amidase activity"/>
    <property type="evidence" value="ECO:0007669"/>
    <property type="project" value="UniProtKB-EC"/>
</dbReference>
<keyword evidence="10" id="KW-0961">Cell wall biogenesis/degradation</keyword>
<sequence>MLKKSPPVDKICAKPQQILNMKPFFIDAQGWLQTPDCHHLPSPHYNERPDSQDISLCVLHNISLPPLNFGSQYIDALFLGKLADERHIHPYFDDIADLRVSAHFFIARDGAITQYVSTLKRAWHAGQSQYRGRENCNDFSLGIELNGADHIPYTLRQYQSCAQLITALHARHPTFSLEHITHHSHIAPQRKSDPGPAWRQNYLQYLLKQQHSPTQ</sequence>
<evidence type="ECO:0000259" key="13">
    <source>
        <dbReference type="SMART" id="SM00644"/>
    </source>
</evidence>
<dbReference type="CDD" id="cd06583">
    <property type="entry name" value="PGRP"/>
    <property type="match status" value="1"/>
</dbReference>
<evidence type="ECO:0000256" key="2">
    <source>
        <dbReference type="ARBA" id="ARBA00001947"/>
    </source>
</evidence>
<dbReference type="EMBL" id="UHIA01000003">
    <property type="protein sequence ID" value="SUO92267.1"/>
    <property type="molecule type" value="Genomic_DNA"/>
</dbReference>
<dbReference type="GO" id="GO:0005737">
    <property type="term" value="C:cytoplasm"/>
    <property type="evidence" value="ECO:0007669"/>
    <property type="project" value="UniProtKB-SubCell"/>
</dbReference>
<comment type="similarity">
    <text evidence="4">Belongs to the N-acetylmuramoyl-L-alanine amidase 2 family.</text>
</comment>
<keyword evidence="8 14" id="KW-0378">Hydrolase</keyword>
<dbReference type="EC" id="3.5.1.28" evidence="5"/>
<dbReference type="GO" id="GO:0009253">
    <property type="term" value="P:peptidoglycan catabolic process"/>
    <property type="evidence" value="ECO:0007669"/>
    <property type="project" value="InterPro"/>
</dbReference>
<dbReference type="GO" id="GO:0046872">
    <property type="term" value="F:metal ion binding"/>
    <property type="evidence" value="ECO:0007669"/>
    <property type="project" value="UniProtKB-KW"/>
</dbReference>
<comment type="subcellular location">
    <subcellularLocation>
        <location evidence="3">Cytoplasm</location>
    </subcellularLocation>
</comment>
<dbReference type="InterPro" id="IPR051206">
    <property type="entry name" value="NAMLAA_amidase_2"/>
</dbReference>
<keyword evidence="9" id="KW-0862">Zinc</keyword>
<dbReference type="InterPro" id="IPR002502">
    <property type="entry name" value="Amidase_domain"/>
</dbReference>
<gene>
    <name evidence="14" type="primary">ampD</name>
    <name evidence="14" type="ORF">NCTC10717_00462</name>
</gene>
<dbReference type="AlphaFoldDB" id="A0A380MJU2"/>
<organism evidence="14 15">
    <name type="scientific">Suttonella indologenes</name>
    <dbReference type="NCBI Taxonomy" id="13276"/>
    <lineage>
        <taxon>Bacteria</taxon>
        <taxon>Pseudomonadati</taxon>
        <taxon>Pseudomonadota</taxon>
        <taxon>Gammaproteobacteria</taxon>
        <taxon>Cardiobacteriales</taxon>
        <taxon>Cardiobacteriaceae</taxon>
        <taxon>Suttonella</taxon>
    </lineage>
</organism>
<evidence type="ECO:0000256" key="8">
    <source>
        <dbReference type="ARBA" id="ARBA00022801"/>
    </source>
</evidence>
<comment type="cofactor">
    <cofactor evidence="2">
        <name>Zn(2+)</name>
        <dbReference type="ChEBI" id="CHEBI:29105"/>
    </cofactor>
</comment>
<accession>A0A380MJU2</accession>
<feature type="domain" description="N-acetylmuramoyl-L-alanine amidase" evidence="13">
    <location>
        <begin position="42"/>
        <end position="195"/>
    </location>
</feature>
<dbReference type="GO" id="GO:0009254">
    <property type="term" value="P:peptidoglycan turnover"/>
    <property type="evidence" value="ECO:0007669"/>
    <property type="project" value="TreeGrafter"/>
</dbReference>
<keyword evidence="15" id="KW-1185">Reference proteome</keyword>
<dbReference type="Pfam" id="PF01510">
    <property type="entry name" value="Amidase_2"/>
    <property type="match status" value="1"/>
</dbReference>
<dbReference type="Gene3D" id="3.40.80.10">
    <property type="entry name" value="Peptidoglycan recognition protein-like"/>
    <property type="match status" value="1"/>
</dbReference>
<dbReference type="PANTHER" id="PTHR30417">
    <property type="entry name" value="N-ACETYLMURAMOYL-L-ALANINE AMIDASE AMID"/>
    <property type="match status" value="1"/>
</dbReference>
<evidence type="ECO:0000256" key="1">
    <source>
        <dbReference type="ARBA" id="ARBA00001561"/>
    </source>
</evidence>
<dbReference type="SUPFAM" id="SSF55846">
    <property type="entry name" value="N-acetylmuramoyl-L-alanine amidase-like"/>
    <property type="match status" value="1"/>
</dbReference>
<evidence type="ECO:0000256" key="10">
    <source>
        <dbReference type="ARBA" id="ARBA00023316"/>
    </source>
</evidence>
<evidence type="ECO:0000256" key="12">
    <source>
        <dbReference type="ARBA" id="ARBA00042615"/>
    </source>
</evidence>
<keyword evidence="7" id="KW-0479">Metal-binding</keyword>
<evidence type="ECO:0000256" key="4">
    <source>
        <dbReference type="ARBA" id="ARBA00007553"/>
    </source>
</evidence>
<evidence type="ECO:0000256" key="6">
    <source>
        <dbReference type="ARBA" id="ARBA00022490"/>
    </source>
</evidence>